<dbReference type="STRING" id="42256.RradSPS_0223"/>
<reference evidence="4 5" key="1">
    <citation type="submission" date="2014-03" db="EMBL/GenBank/DDBJ databases">
        <title>Complete genome sequence of the Radio-Resistant Rubrobacter radiotolerans RSPS-4.</title>
        <authorList>
            <person name="Egas C.C."/>
            <person name="Barroso C.C."/>
            <person name="Froufe H.J.C."/>
            <person name="Pacheco J.J."/>
            <person name="Albuquerque L.L."/>
            <person name="da Costa M.M.S."/>
        </authorList>
    </citation>
    <scope>NUCLEOTIDE SEQUENCE [LARGE SCALE GENOMIC DNA]</scope>
    <source>
        <strain evidence="4 5">RSPS-4</strain>
    </source>
</reference>
<organism evidence="4 5">
    <name type="scientific">Rubrobacter radiotolerans</name>
    <name type="common">Arthrobacter radiotolerans</name>
    <dbReference type="NCBI Taxonomy" id="42256"/>
    <lineage>
        <taxon>Bacteria</taxon>
        <taxon>Bacillati</taxon>
        <taxon>Actinomycetota</taxon>
        <taxon>Rubrobacteria</taxon>
        <taxon>Rubrobacterales</taxon>
        <taxon>Rubrobacteraceae</taxon>
        <taxon>Rubrobacter</taxon>
    </lineage>
</organism>
<evidence type="ECO:0000259" key="3">
    <source>
        <dbReference type="Pfam" id="PF13205"/>
    </source>
</evidence>
<dbReference type="InterPro" id="IPR032812">
    <property type="entry name" value="SbsA_Ig"/>
</dbReference>
<dbReference type="AlphaFoldDB" id="A0A023WZY8"/>
<dbReference type="KEGG" id="rrd:RradSPS_0223"/>
<sequence>MLEEGAREIMGLDENETTRLLRDPEAASYVPVKTKTTSRYVNPPPDTGSGSALGSLSTASSSCVGQRKAKKWTVQLVDIDDQPQMRFTVTKVWCFSGGEVTYGKKGPAETWVRSDLRHTEQGGGWRYSPTSEFGTERFLSYRGNTRGAHKSSRAGAFLFYRPGNDAISTTSKVGVNQIGFSTGGCNTTQFEPVVPLFAAGPTGTVASRDATLRFSAGEGAGLQCSLDGAGFKRCTSPARLTGLNQGFHVFKVRAVAPNGDASVIVKREWTVNTQSPAVVSVSPAAGAVGVTANSPVKATFSKPMDELSFYGGNFRLVESGTGTNIDGAIFYNAKSKTAILDPFGDLTPGASYTATIQGGSNGVSDTTGLTLARSKSWSFTVGGP</sequence>
<proteinExistence type="predicted"/>
<protein>
    <submittedName>
        <fullName evidence="4">Bacterial Ig-like domain</fullName>
    </submittedName>
</protein>
<dbReference type="InterPro" id="IPR014755">
    <property type="entry name" value="Cu-Rt/internalin_Ig-like"/>
</dbReference>
<evidence type="ECO:0000313" key="5">
    <source>
        <dbReference type="Proteomes" id="UP000025229"/>
    </source>
</evidence>
<keyword evidence="1" id="KW-0732">Signal</keyword>
<feature type="compositionally biased region" description="Low complexity" evidence="2">
    <location>
        <begin position="47"/>
        <end position="58"/>
    </location>
</feature>
<evidence type="ECO:0000313" key="4">
    <source>
        <dbReference type="EMBL" id="AHY45506.1"/>
    </source>
</evidence>
<accession>A0A023WZY8</accession>
<dbReference type="OrthoDB" id="5145222at2"/>
<dbReference type="Proteomes" id="UP000025229">
    <property type="component" value="Chromosome"/>
</dbReference>
<keyword evidence="5" id="KW-1185">Reference proteome</keyword>
<evidence type="ECO:0000256" key="2">
    <source>
        <dbReference type="SAM" id="MobiDB-lite"/>
    </source>
</evidence>
<evidence type="ECO:0000256" key="1">
    <source>
        <dbReference type="ARBA" id="ARBA00022729"/>
    </source>
</evidence>
<dbReference type="Gene3D" id="2.60.40.1220">
    <property type="match status" value="1"/>
</dbReference>
<dbReference type="HOGENOM" id="CLU_719402_0_0_11"/>
<dbReference type="EMBL" id="CP007514">
    <property type="protein sequence ID" value="AHY45506.1"/>
    <property type="molecule type" value="Genomic_DNA"/>
</dbReference>
<feature type="domain" description="SbsA Ig-like" evidence="3">
    <location>
        <begin position="273"/>
        <end position="380"/>
    </location>
</feature>
<dbReference type="Pfam" id="PF13205">
    <property type="entry name" value="Big_5"/>
    <property type="match status" value="1"/>
</dbReference>
<feature type="region of interest" description="Disordered" evidence="2">
    <location>
        <begin position="34"/>
        <end position="58"/>
    </location>
</feature>
<dbReference type="RefSeq" id="WP_038680119.1">
    <property type="nucleotide sequence ID" value="NZ_CP007514.1"/>
</dbReference>
<name>A0A023WZY8_RUBRA</name>
<dbReference type="eggNOG" id="COG3055">
    <property type="taxonomic scope" value="Bacteria"/>
</dbReference>
<gene>
    <name evidence="4" type="ORF">RradSPS_0223</name>
</gene>